<evidence type="ECO:0000256" key="1">
    <source>
        <dbReference type="SAM" id="SignalP"/>
    </source>
</evidence>
<evidence type="ECO:0000313" key="2">
    <source>
        <dbReference type="EMBL" id="MFC5456654.1"/>
    </source>
</evidence>
<organism evidence="2 3">
    <name type="scientific">Prosthecobacter fluviatilis</name>
    <dbReference type="NCBI Taxonomy" id="445931"/>
    <lineage>
        <taxon>Bacteria</taxon>
        <taxon>Pseudomonadati</taxon>
        <taxon>Verrucomicrobiota</taxon>
        <taxon>Verrucomicrobiia</taxon>
        <taxon>Verrucomicrobiales</taxon>
        <taxon>Verrucomicrobiaceae</taxon>
        <taxon>Prosthecobacter</taxon>
    </lineage>
</organism>
<evidence type="ECO:0000313" key="3">
    <source>
        <dbReference type="Proteomes" id="UP001596052"/>
    </source>
</evidence>
<name>A0ABW0KTB8_9BACT</name>
<dbReference type="PROSITE" id="PS51257">
    <property type="entry name" value="PROKAR_LIPOPROTEIN"/>
    <property type="match status" value="1"/>
</dbReference>
<reference evidence="3" key="1">
    <citation type="journal article" date="2019" name="Int. J. Syst. Evol. Microbiol.">
        <title>The Global Catalogue of Microorganisms (GCM) 10K type strain sequencing project: providing services to taxonomists for standard genome sequencing and annotation.</title>
        <authorList>
            <consortium name="The Broad Institute Genomics Platform"/>
            <consortium name="The Broad Institute Genome Sequencing Center for Infectious Disease"/>
            <person name="Wu L."/>
            <person name="Ma J."/>
        </authorList>
    </citation>
    <scope>NUCLEOTIDE SEQUENCE [LARGE SCALE GENOMIC DNA]</scope>
    <source>
        <strain evidence="3">CGMCC 4.1469</strain>
    </source>
</reference>
<dbReference type="EMBL" id="JBHSMQ010000006">
    <property type="protein sequence ID" value="MFC5456654.1"/>
    <property type="molecule type" value="Genomic_DNA"/>
</dbReference>
<feature type="chain" id="PRO_5047304063" evidence="1">
    <location>
        <begin position="27"/>
        <end position="245"/>
    </location>
</feature>
<keyword evidence="1" id="KW-0732">Signal</keyword>
<comment type="caution">
    <text evidence="2">The sequence shown here is derived from an EMBL/GenBank/DDBJ whole genome shotgun (WGS) entry which is preliminary data.</text>
</comment>
<sequence length="245" mass="27142">MRFVFRVLAMAAALAFTVGCGRSAFAQAKLAIESQIQHWSEWWLIEVGRHPLPVPQLLSIGSRFPAAEADLVKLEPNDGPLSVIAAFKVVDPNISEGKWHLGLLTTEALIPPPNNQPVYAVARSGPSWARLQLAAPLPWCGLAEFSGLKPVQKNRNAFSWPGNIRAPASIGSIAFSDMHLDGNPFHLNIPKRLSVYGEDLRLFEFSLHRTSDDSFGFGNRWTALFFRWSPPELDEMFSTPLPASR</sequence>
<protein>
    <submittedName>
        <fullName evidence="2">Uncharacterized protein</fullName>
    </submittedName>
</protein>
<keyword evidence="3" id="KW-1185">Reference proteome</keyword>
<accession>A0ABW0KTB8</accession>
<gene>
    <name evidence="2" type="ORF">ACFQDI_17445</name>
</gene>
<dbReference type="RefSeq" id="WP_377169106.1">
    <property type="nucleotide sequence ID" value="NZ_JBHSMQ010000006.1"/>
</dbReference>
<feature type="signal peptide" evidence="1">
    <location>
        <begin position="1"/>
        <end position="26"/>
    </location>
</feature>
<proteinExistence type="predicted"/>
<dbReference type="Proteomes" id="UP001596052">
    <property type="component" value="Unassembled WGS sequence"/>
</dbReference>